<proteinExistence type="predicted"/>
<feature type="coiled-coil region" evidence="1">
    <location>
        <begin position="629"/>
        <end position="684"/>
    </location>
</feature>
<feature type="compositionally biased region" description="Basic residues" evidence="2">
    <location>
        <begin position="1072"/>
        <end position="1084"/>
    </location>
</feature>
<evidence type="ECO:0000313" key="5">
    <source>
        <dbReference type="RefSeq" id="XP_039116352.1"/>
    </source>
</evidence>
<keyword evidence="3" id="KW-1133">Transmembrane helix</keyword>
<feature type="region of interest" description="Disordered" evidence="2">
    <location>
        <begin position="448"/>
        <end position="502"/>
    </location>
</feature>
<feature type="region of interest" description="Disordered" evidence="2">
    <location>
        <begin position="1030"/>
        <end position="1116"/>
    </location>
</feature>
<dbReference type="RefSeq" id="XP_039116352.1">
    <property type="nucleotide sequence ID" value="XM_039260418.1"/>
</dbReference>
<evidence type="ECO:0000256" key="2">
    <source>
        <dbReference type="SAM" id="MobiDB-lite"/>
    </source>
</evidence>
<evidence type="ECO:0000313" key="4">
    <source>
        <dbReference type="Proteomes" id="UP001515500"/>
    </source>
</evidence>
<dbReference type="AlphaFoldDB" id="A0AB40ANB8"/>
<keyword evidence="3" id="KW-0472">Membrane</keyword>
<feature type="transmembrane region" description="Helical" evidence="3">
    <location>
        <begin position="1154"/>
        <end position="1176"/>
    </location>
</feature>
<feature type="compositionally biased region" description="Low complexity" evidence="2">
    <location>
        <begin position="278"/>
        <end position="291"/>
    </location>
</feature>
<organism evidence="4 5">
    <name type="scientific">Dioscorea cayennensis subsp. rotundata</name>
    <name type="common">White Guinea yam</name>
    <name type="synonym">Dioscorea rotundata</name>
    <dbReference type="NCBI Taxonomy" id="55577"/>
    <lineage>
        <taxon>Eukaryota</taxon>
        <taxon>Viridiplantae</taxon>
        <taxon>Streptophyta</taxon>
        <taxon>Embryophyta</taxon>
        <taxon>Tracheophyta</taxon>
        <taxon>Spermatophyta</taxon>
        <taxon>Magnoliopsida</taxon>
        <taxon>Liliopsida</taxon>
        <taxon>Dioscoreales</taxon>
        <taxon>Dioscoreaceae</taxon>
        <taxon>Dioscorea</taxon>
    </lineage>
</organism>
<keyword evidence="3" id="KW-0812">Transmembrane</keyword>
<feature type="compositionally biased region" description="Basic and acidic residues" evidence="2">
    <location>
        <begin position="261"/>
        <end position="277"/>
    </location>
</feature>
<evidence type="ECO:0000256" key="1">
    <source>
        <dbReference type="SAM" id="Coils"/>
    </source>
</evidence>
<dbReference type="GeneID" id="120251772"/>
<gene>
    <name evidence="5" type="primary">LOC120251772</name>
</gene>
<feature type="compositionally biased region" description="Basic and acidic residues" evidence="2">
    <location>
        <begin position="448"/>
        <end position="459"/>
    </location>
</feature>
<keyword evidence="4" id="KW-1185">Reference proteome</keyword>
<feature type="compositionally biased region" description="Basic and acidic residues" evidence="2">
    <location>
        <begin position="470"/>
        <end position="482"/>
    </location>
</feature>
<feature type="region of interest" description="Disordered" evidence="2">
    <location>
        <begin position="259"/>
        <end position="291"/>
    </location>
</feature>
<dbReference type="Proteomes" id="UP001515500">
    <property type="component" value="Chromosome 3"/>
</dbReference>
<keyword evidence="1" id="KW-0175">Coiled coil</keyword>
<name>A0AB40ANB8_DIOCR</name>
<feature type="coiled-coil region" evidence="1">
    <location>
        <begin position="709"/>
        <end position="787"/>
    </location>
</feature>
<feature type="compositionally biased region" description="Basic and acidic residues" evidence="2">
    <location>
        <begin position="1030"/>
        <end position="1056"/>
    </location>
</feature>
<evidence type="ECO:0000256" key="3">
    <source>
        <dbReference type="SAM" id="Phobius"/>
    </source>
</evidence>
<feature type="region of interest" description="Disordered" evidence="2">
    <location>
        <begin position="917"/>
        <end position="937"/>
    </location>
</feature>
<feature type="region of interest" description="Disordered" evidence="2">
    <location>
        <begin position="570"/>
        <end position="590"/>
    </location>
</feature>
<reference evidence="5" key="1">
    <citation type="submission" date="2025-08" db="UniProtKB">
        <authorList>
            <consortium name="RefSeq"/>
        </authorList>
    </citation>
    <scope>IDENTIFICATION</scope>
</reference>
<accession>A0AB40ANB8</accession>
<protein>
    <submittedName>
        <fullName evidence="5">Axoneme-associated protein mst101(2)-like</fullName>
    </submittedName>
</protein>
<feature type="compositionally biased region" description="Polar residues" evidence="2">
    <location>
        <begin position="917"/>
        <end position="933"/>
    </location>
</feature>
<sequence>MGVCVVIWDLKKWRVVIRDQNRIVKRNLRLGFRRWREMRWKRRMRLWRSLERLRSRWHWKRRRRRVRRVRNWGNHTEFLVEEIKEKENVVAEEIGRDELGENLKAVVVEDAKESESMVAEKGSDEAIESREIVVEEAKEAENIVERALESEDLVAEKGVEVVSEIHDEAPESKNVVAETSSEEVLKSHDLLIEEALEQKDVVAETGGEEISKSSDFVIDEAPESKDVVAEGGSDADEISSEEVVIKGSPVSENVLVEMDSDERVSEEKAEDAREYKNVETSSEQVSESPEPVIEEVVELKDVAAEQGNEEVTKVAELITEEALESEYVIVGSGSEQVSERTDLMITEEPESENVVTKTASEEVELMKKHDVLVDESRAHGQYEQEEPGLETNVDDAVPEAAKVEEKEHPEVLISVTATSESIVVKPEEALSTDVAQQTQKVDAFCEKDGPADQVRKDETLGENGKAGGPVKKDDALGEDGRPAAEIQANEASLENGTDDIGSDVVLCENGVARDLKMEAGSEAYENGHATLLANEKLEDHVVANGSEVSTCTDIDEPPLSVVADELVDSSNEADLPVSKDNDDKLSSNEPMTVKETGKVDKQAVKPQIYWLAKIPWYHNPELAAQIKHVQSQRAELAIAKNKISNEIRQQREIVNKSKALVEAAKEVERAARDTESEKKKEIQAVQLKIGNLIGDLKNANLIDGIDDQIASLERTLQHETMTLKQEKQLVEEIKKLKERREKLSSGMDPEMQIKEALDLKNQISASLKDLRKELDPVKFEIKQATKQRYAATEKHKKEEDCLIVLEQKQKRVDEDRKAAFWLEEKLKGENKHYLEYKADETTAKSYLASGDQRIACHCDNQVEKVMKLWNTDSLFRKKYVESNVRSTLRRLKTFDGRSLGLGEQAPEMPSIEAMGSANVSTMPSSNSKTSLPVSAQKPEKEKISAITEVQNKDSAATSNLLQKNQPVSLRKTTKVMSEDISVTVLDSKEIEDDKVEKKLTKEEEEMMRKAEELARKEEELRKAKLEAELKERLREEQKAKAKEAEDRKKKQAEKAQARAQLRAQKEAELKEKKKAKKEEKKRKVAFVATAETTDKNVEGDNDPNTKSTAPETVTEPEIKFTTTSRRPPLTKKYNKMEPIPLPLRNRSRRKMKSLVLKGLGITALLLVIVFCLYKFLPSSQSSQTNIGY</sequence>
<feature type="compositionally biased region" description="Basic and acidic residues" evidence="2">
    <location>
        <begin position="577"/>
        <end position="586"/>
    </location>
</feature>
<dbReference type="PANTHER" id="PTHR48454">
    <property type="entry name" value="PUTATIVE RNA-BINDING DOMAIN-CONTAINING PROTEIN-RELATED"/>
    <property type="match status" value="1"/>
</dbReference>
<feature type="compositionally biased region" description="Polar residues" evidence="2">
    <location>
        <begin position="1102"/>
        <end position="1111"/>
    </location>
</feature>
<dbReference type="PANTHER" id="PTHR48454:SF2">
    <property type="entry name" value="PUTATIVE RNA-BINDING DOMAIN-CONTAINING PROTEIN-RELATED"/>
    <property type="match status" value="1"/>
</dbReference>